<dbReference type="PANTHER" id="PTHR12412:SF2">
    <property type="entry name" value="NUCLEAR CAP-BINDING PROTEIN SUBUNIT 1"/>
    <property type="match status" value="1"/>
</dbReference>
<dbReference type="GO" id="GO:0000339">
    <property type="term" value="F:RNA cap binding"/>
    <property type="evidence" value="ECO:0007669"/>
    <property type="project" value="InterPro"/>
</dbReference>
<dbReference type="OrthoDB" id="10252707at2759"/>
<protein>
    <recommendedName>
        <fullName evidence="2">MIF4G-like type 2 domain-containing protein</fullName>
    </recommendedName>
</protein>
<dbReference type="InterPro" id="IPR027159">
    <property type="entry name" value="CBP80"/>
</dbReference>
<feature type="non-terminal residue" evidence="3">
    <location>
        <position position="197"/>
    </location>
</feature>
<dbReference type="GO" id="GO:0000184">
    <property type="term" value="P:nuclear-transcribed mRNA catabolic process, nonsense-mediated decay"/>
    <property type="evidence" value="ECO:0007669"/>
    <property type="project" value="TreeGrafter"/>
</dbReference>
<dbReference type="GO" id="GO:0005846">
    <property type="term" value="C:nuclear cap binding complex"/>
    <property type="evidence" value="ECO:0007669"/>
    <property type="project" value="InterPro"/>
</dbReference>
<organism evidence="3">
    <name type="scientific">Medioppia subpectinata</name>
    <dbReference type="NCBI Taxonomy" id="1979941"/>
    <lineage>
        <taxon>Eukaryota</taxon>
        <taxon>Metazoa</taxon>
        <taxon>Ecdysozoa</taxon>
        <taxon>Arthropoda</taxon>
        <taxon>Chelicerata</taxon>
        <taxon>Arachnida</taxon>
        <taxon>Acari</taxon>
        <taxon>Acariformes</taxon>
        <taxon>Sarcoptiformes</taxon>
        <taxon>Oribatida</taxon>
        <taxon>Brachypylina</taxon>
        <taxon>Oppioidea</taxon>
        <taxon>Oppiidae</taxon>
        <taxon>Medioppia</taxon>
    </lineage>
</organism>
<gene>
    <name evidence="3" type="ORF">OSB1V03_LOCUS17067</name>
</gene>
<dbReference type="Proteomes" id="UP000759131">
    <property type="component" value="Unassembled WGS sequence"/>
</dbReference>
<evidence type="ECO:0000256" key="1">
    <source>
        <dbReference type="SAM" id="Coils"/>
    </source>
</evidence>
<dbReference type="GO" id="GO:0005634">
    <property type="term" value="C:nucleus"/>
    <property type="evidence" value="ECO:0007669"/>
    <property type="project" value="TreeGrafter"/>
</dbReference>
<dbReference type="InterPro" id="IPR015174">
    <property type="entry name" value="MIF4G-like_typ-2"/>
</dbReference>
<dbReference type="EMBL" id="OC874498">
    <property type="protein sequence ID" value="CAD7637644.1"/>
    <property type="molecule type" value="Genomic_DNA"/>
</dbReference>
<dbReference type="GO" id="GO:0006406">
    <property type="term" value="P:mRNA export from nucleus"/>
    <property type="evidence" value="ECO:0007669"/>
    <property type="project" value="InterPro"/>
</dbReference>
<feature type="coiled-coil region" evidence="1">
    <location>
        <begin position="110"/>
        <end position="137"/>
    </location>
</feature>
<dbReference type="GO" id="GO:0003729">
    <property type="term" value="F:mRNA binding"/>
    <property type="evidence" value="ECO:0007669"/>
    <property type="project" value="TreeGrafter"/>
</dbReference>
<evidence type="ECO:0000313" key="3">
    <source>
        <dbReference type="EMBL" id="CAD7637644.1"/>
    </source>
</evidence>
<evidence type="ECO:0000259" key="2">
    <source>
        <dbReference type="Pfam" id="PF09090"/>
    </source>
</evidence>
<accession>A0A7R9LBF3</accession>
<dbReference type="Pfam" id="PF09090">
    <property type="entry name" value="MIF4G_like_2"/>
    <property type="match status" value="1"/>
</dbReference>
<keyword evidence="1" id="KW-0175">Coiled coil</keyword>
<sequence>EPNHNSLQIEVFVTVLLNLASKSFTHCFSAIAKYHSAFMALKTSEEAQISILSTIFEVWRKHQQLLVILISKLLKSEVIECSSVANWLFSKENSSEFMKSYIWEILNQTIQKSIRSVESLEKELEESKEKLRKKCESQGKSFKSHWFRWTIGRLQQVFFEHHNHVFKYLSTFETLLFTADLDQHILLIFKQFCALRN</sequence>
<dbReference type="EMBL" id="CAJPIZ010019923">
    <property type="protein sequence ID" value="CAG2117113.1"/>
    <property type="molecule type" value="Genomic_DNA"/>
</dbReference>
<name>A0A7R9LBF3_9ACAR</name>
<feature type="domain" description="MIF4G-like type 2" evidence="2">
    <location>
        <begin position="3"/>
        <end position="131"/>
    </location>
</feature>
<dbReference type="AlphaFoldDB" id="A0A7R9LBF3"/>
<proteinExistence type="predicted"/>
<reference evidence="3" key="1">
    <citation type="submission" date="2020-11" db="EMBL/GenBank/DDBJ databases">
        <authorList>
            <person name="Tran Van P."/>
        </authorList>
    </citation>
    <scope>NUCLEOTIDE SEQUENCE</scope>
</reference>
<dbReference type="Gene3D" id="1.25.40.180">
    <property type="match status" value="1"/>
</dbReference>
<dbReference type="PANTHER" id="PTHR12412">
    <property type="entry name" value="CAP BINDING PROTEIN"/>
    <property type="match status" value="1"/>
</dbReference>
<dbReference type="SUPFAM" id="SSF48371">
    <property type="entry name" value="ARM repeat"/>
    <property type="match status" value="1"/>
</dbReference>
<keyword evidence="4" id="KW-1185">Reference proteome</keyword>
<dbReference type="InterPro" id="IPR016024">
    <property type="entry name" value="ARM-type_fold"/>
</dbReference>
<evidence type="ECO:0000313" key="4">
    <source>
        <dbReference type="Proteomes" id="UP000759131"/>
    </source>
</evidence>